<evidence type="ECO:0000313" key="16">
    <source>
        <dbReference type="EMBL" id="TRY74835.1"/>
    </source>
</evidence>
<evidence type="ECO:0000256" key="1">
    <source>
        <dbReference type="ARBA" id="ARBA00004138"/>
    </source>
</evidence>
<keyword evidence="6" id="KW-0964">Secreted</keyword>
<keyword evidence="8 13" id="KW-0378">Hydrolase</keyword>
<dbReference type="Pfam" id="PF07722">
    <property type="entry name" value="Peptidase_C26"/>
    <property type="match status" value="1"/>
</dbReference>
<dbReference type="Pfam" id="PF00117">
    <property type="entry name" value="GATase"/>
    <property type="match status" value="1"/>
</dbReference>
<feature type="active site" evidence="13">
    <location>
        <position position="671"/>
    </location>
</feature>
<comment type="catalytic activity">
    <reaction evidence="13">
        <text>(6S)-5,6,7,8-tetrahydrofolyl-(gamma-L-Glu)(n) + (n-1) H2O = (6S)-5,6,7,8-tetrahydrofolate + (n-1) L-glutamate</text>
        <dbReference type="Rhea" id="RHEA:56784"/>
        <dbReference type="Rhea" id="RHEA-COMP:14738"/>
        <dbReference type="ChEBI" id="CHEBI:15377"/>
        <dbReference type="ChEBI" id="CHEBI:29985"/>
        <dbReference type="ChEBI" id="CHEBI:57453"/>
        <dbReference type="ChEBI" id="CHEBI:141005"/>
        <dbReference type="EC" id="3.4.19.9"/>
    </reaction>
</comment>
<dbReference type="PANTHER" id="PTHR11315">
    <property type="entry name" value="PROTEASE FAMILY C26 GAMMA-GLUTAMYL HYDROLASE"/>
    <property type="match status" value="1"/>
</dbReference>
<comment type="similarity">
    <text evidence="4">Belongs to the peptidase C26 family.</text>
</comment>
<dbReference type="Gene3D" id="3.40.50.880">
    <property type="match status" value="2"/>
</dbReference>
<evidence type="ECO:0000256" key="10">
    <source>
        <dbReference type="ARBA" id="ARBA00023273"/>
    </source>
</evidence>
<dbReference type="EMBL" id="VCGU01000005">
    <property type="protein sequence ID" value="TRY74835.1"/>
    <property type="molecule type" value="Genomic_DNA"/>
</dbReference>
<evidence type="ECO:0000256" key="2">
    <source>
        <dbReference type="ARBA" id="ARBA00004239"/>
    </source>
</evidence>
<keyword evidence="17" id="KW-1185">Reference proteome</keyword>
<protein>
    <recommendedName>
        <fullName evidence="13">folate gamma-glutamyl hydrolase</fullName>
        <ecNumber evidence="13">3.4.19.9</ecNumber>
    </recommendedName>
</protein>
<dbReference type="GO" id="GO:0005929">
    <property type="term" value="C:cilium"/>
    <property type="evidence" value="ECO:0007669"/>
    <property type="project" value="UniProtKB-SubCell"/>
</dbReference>
<sequence>NLQFVSGKISTPQPNLDINEETKASVREETKQALALTSVEPIKKFDLPLTSSQEIGWFAKHNPLCEFRQDPRVNHPMRYSELSRYMSKYWRYYPSGAQKIASGPNDKMGERKGVNKYYPPDYDPRKGGLNKFLGTHALRERASKIHLGILTIRFEMPYNIWCEGCKNHIGMGVRYNAEKKKVGMYYTTPVYQFRMKCHLCDNYIEIKTDPANLDYEIISGARRQERRWDPTENGQVVPDDKNDIKKRWDDAMFKLEHGEEDLAKKTDAKPRLQKLTHIQDRVKDDYLANRILRDRFRSNKKEIKARAKVDNELRAKASLGINLLPESPEDIRTAALMRLQPSTSSEERIEGSRDRILDESIFEPSSSSSIAGPSHVVKPDFGTVIQREKQKRAEAKSSPSKSSLGVIVKKSTKRQSQDGESHTPPEILKKKPLSTLCDYAFSSSSTSGDSEDLPVLTERPIIGILAHDASEFLLEANFAHSSKVVESYVKFLEQGGARVVPIMLGKDADYYDMMFMATNGLLLPGGSAVVTDSGYARAAKEMYERALSSPDYYPIWGECLGLEQLLQFGVGMQVLVTPCEAENFTHQLNVHPTEWQESHMGKSMPSDIYHVLTTESLAFNNHQNCVTPKQFEKFGLDSFWRPLSINTALDGQKFHSLVEARYFPFWGLGFHPEKSIYEWTTELTNIPHTANAIKAGAFFAQFFVQECRKNDHHFASREMEDKFLINNFKSEFVGRKGIDYKMMNDNILTDRPVIGVLAQELTSELKALFPQHKSYLLSSYVKFMEQAGAQVVPIMIDRSDDYYEKLFSSINGFVLPGGEVNISNSGYQRAAKRIFHLATNRGEYFPIWGTCLGFEQLTLLSDSMRDSLVDCASEDRARPLHFNYQAFSTSHMGQAMPGDVLKILATQASTVNFHSKCLTPDNFERFKLGKFWQVLATNRDDNNLGFISLMESIHFPIWGSQFHPEKNAYEWSHRRKNIPHDRASIESVAFFANFFVHECRKNGHHFSDRASEDKHLIYNYNPVFTGTRTIDSQFTQTYIFY</sequence>
<evidence type="ECO:0000256" key="8">
    <source>
        <dbReference type="ARBA" id="ARBA00022801"/>
    </source>
</evidence>
<comment type="subcellular location">
    <subcellularLocation>
        <location evidence="1">Cell projection</location>
        <location evidence="1">Cilium</location>
    </subcellularLocation>
    <subcellularLocation>
        <location evidence="3">Cytoplasm</location>
        <location evidence="3">Cytoskeleton</location>
    </subcellularLocation>
    <subcellularLocation>
        <location evidence="2">Secreted</location>
        <location evidence="2">Extracellular space</location>
    </subcellularLocation>
</comment>
<evidence type="ECO:0000313" key="17">
    <source>
        <dbReference type="Proteomes" id="UP000318571"/>
    </source>
</evidence>
<dbReference type="GO" id="GO:0005576">
    <property type="term" value="C:extracellular region"/>
    <property type="evidence" value="ECO:0007669"/>
    <property type="project" value="UniProtKB-SubCell"/>
</dbReference>
<evidence type="ECO:0000256" key="14">
    <source>
        <dbReference type="SAM" id="MobiDB-lite"/>
    </source>
</evidence>
<dbReference type="InterPro" id="IPR015527">
    <property type="entry name" value="Pept_C26_g-glut_hydrolase"/>
</dbReference>
<evidence type="ECO:0000256" key="5">
    <source>
        <dbReference type="ARBA" id="ARBA00022490"/>
    </source>
</evidence>
<evidence type="ECO:0000256" key="11">
    <source>
        <dbReference type="ARBA" id="ARBA00034777"/>
    </source>
</evidence>
<dbReference type="GO" id="GO:0034722">
    <property type="term" value="F:gamma-glutamyl-peptidase activity"/>
    <property type="evidence" value="ECO:0007669"/>
    <property type="project" value="UniProtKB-UniRule"/>
</dbReference>
<dbReference type="InterPro" id="IPR017926">
    <property type="entry name" value="GATASE"/>
</dbReference>
<dbReference type="STRING" id="6832.A0A553PAX5"/>
<evidence type="ECO:0000259" key="15">
    <source>
        <dbReference type="Pfam" id="PF00117"/>
    </source>
</evidence>
<comment type="caution">
    <text evidence="16">The sequence shown here is derived from an EMBL/GenBank/DDBJ whole genome shotgun (WGS) entry which is preliminary data.</text>
</comment>
<evidence type="ECO:0000256" key="7">
    <source>
        <dbReference type="ARBA" id="ARBA00022729"/>
    </source>
</evidence>
<dbReference type="InterPro" id="IPR007590">
    <property type="entry name" value="Saf4/Yju2"/>
</dbReference>
<organism evidence="16 17">
    <name type="scientific">Tigriopus californicus</name>
    <name type="common">Marine copepod</name>
    <dbReference type="NCBI Taxonomy" id="6832"/>
    <lineage>
        <taxon>Eukaryota</taxon>
        <taxon>Metazoa</taxon>
        <taxon>Ecdysozoa</taxon>
        <taxon>Arthropoda</taxon>
        <taxon>Crustacea</taxon>
        <taxon>Multicrustacea</taxon>
        <taxon>Hexanauplia</taxon>
        <taxon>Copepoda</taxon>
        <taxon>Harpacticoida</taxon>
        <taxon>Harpacticidae</taxon>
        <taxon>Tigriopus</taxon>
    </lineage>
</organism>
<evidence type="ECO:0000256" key="9">
    <source>
        <dbReference type="ARBA" id="ARBA00023212"/>
    </source>
</evidence>
<feature type="active site" description="Proton donor" evidence="12">
    <location>
        <position position="963"/>
    </location>
</feature>
<evidence type="ECO:0000256" key="13">
    <source>
        <dbReference type="PROSITE-ProRule" id="PRU00607"/>
    </source>
</evidence>
<reference evidence="16 17" key="1">
    <citation type="journal article" date="2018" name="Nat. Ecol. Evol.">
        <title>Genomic signatures of mitonuclear coevolution across populations of Tigriopus californicus.</title>
        <authorList>
            <person name="Barreto F.S."/>
            <person name="Watson E.T."/>
            <person name="Lima T.G."/>
            <person name="Willett C.S."/>
            <person name="Edmands S."/>
            <person name="Li W."/>
            <person name="Burton R.S."/>
        </authorList>
    </citation>
    <scope>NUCLEOTIDE SEQUENCE [LARGE SCALE GENOMIC DNA]</scope>
    <source>
        <strain evidence="16 17">San Diego</strain>
    </source>
</reference>
<evidence type="ECO:0000256" key="3">
    <source>
        <dbReference type="ARBA" id="ARBA00004245"/>
    </source>
</evidence>
<dbReference type="GO" id="GO:0005773">
    <property type="term" value="C:vacuole"/>
    <property type="evidence" value="ECO:0007669"/>
    <property type="project" value="TreeGrafter"/>
</dbReference>
<name>A0A553PAX5_TIGCA</name>
<dbReference type="Pfam" id="PF14886">
    <property type="entry name" value="FAM183"/>
    <property type="match status" value="1"/>
</dbReference>
<dbReference type="FunFam" id="3.40.50.880:FF:000024">
    <property type="entry name" value="Folate gamma-glutamyl hydrolase"/>
    <property type="match status" value="1"/>
</dbReference>
<dbReference type="Proteomes" id="UP000318571">
    <property type="component" value="Chromosome 2"/>
</dbReference>
<dbReference type="PROSITE" id="PS51273">
    <property type="entry name" value="GATASE_TYPE_1"/>
    <property type="match status" value="2"/>
</dbReference>
<evidence type="ECO:0000256" key="6">
    <source>
        <dbReference type="ARBA" id="ARBA00022525"/>
    </source>
</evidence>
<feature type="active site" description="Nucleophile" evidence="12 13">
    <location>
        <position position="851"/>
    </location>
</feature>
<feature type="non-terminal residue" evidence="16">
    <location>
        <position position="1"/>
    </location>
</feature>
<proteinExistence type="inferred from homology"/>
<feature type="compositionally biased region" description="Basic and acidic residues" evidence="14">
    <location>
        <begin position="415"/>
        <end position="428"/>
    </location>
</feature>
<gene>
    <name evidence="16" type="ORF">TCAL_04539</name>
</gene>
<dbReference type="InterPro" id="IPR029062">
    <property type="entry name" value="Class_I_gatase-like"/>
</dbReference>
<keyword evidence="7" id="KW-0732">Signal</keyword>
<dbReference type="InterPro" id="IPR011697">
    <property type="entry name" value="Peptidase_C26"/>
</dbReference>
<dbReference type="EC" id="3.4.19.9" evidence="13"/>
<dbReference type="AlphaFoldDB" id="A0A553PAX5"/>
<dbReference type="Pfam" id="PF04502">
    <property type="entry name" value="Saf4_Yju2"/>
    <property type="match status" value="1"/>
</dbReference>
<keyword evidence="5" id="KW-0963">Cytoplasm</keyword>
<feature type="active site" evidence="13">
    <location>
        <position position="963"/>
    </location>
</feature>
<keyword evidence="9" id="KW-0206">Cytoskeleton</keyword>
<comment type="similarity">
    <text evidence="11">Belongs to the CFAP144 family.</text>
</comment>
<dbReference type="InterPro" id="IPR029214">
    <property type="entry name" value="CFAP144"/>
</dbReference>
<feature type="region of interest" description="Disordered" evidence="14">
    <location>
        <begin position="387"/>
        <end position="428"/>
    </location>
</feature>
<dbReference type="GO" id="GO:0000398">
    <property type="term" value="P:mRNA splicing, via spliceosome"/>
    <property type="evidence" value="ECO:0007669"/>
    <property type="project" value="InterPro"/>
</dbReference>
<evidence type="ECO:0000256" key="4">
    <source>
        <dbReference type="ARBA" id="ARBA00011083"/>
    </source>
</evidence>
<dbReference type="SUPFAM" id="SSF52317">
    <property type="entry name" value="Class I glutamine amidotransferase-like"/>
    <property type="match status" value="2"/>
</dbReference>
<dbReference type="GO" id="GO:0046900">
    <property type="term" value="P:tetrahydrofolylpolyglutamate metabolic process"/>
    <property type="evidence" value="ECO:0007669"/>
    <property type="project" value="TreeGrafter"/>
</dbReference>
<feature type="active site" description="Nucleophile" evidence="13">
    <location>
        <position position="559"/>
    </location>
</feature>
<accession>A0A553PAX5</accession>
<dbReference type="PANTHER" id="PTHR11315:SF0">
    <property type="entry name" value="FOLATE GAMMA-GLUTAMYL HYDROLASE"/>
    <property type="match status" value="1"/>
</dbReference>
<dbReference type="GO" id="GO:0005856">
    <property type="term" value="C:cytoskeleton"/>
    <property type="evidence" value="ECO:0007669"/>
    <property type="project" value="UniProtKB-SubCell"/>
</dbReference>
<keyword evidence="10" id="KW-0966">Cell projection</keyword>
<evidence type="ECO:0000256" key="12">
    <source>
        <dbReference type="PIRSR" id="PIRSR615527-1"/>
    </source>
</evidence>
<dbReference type="PROSITE" id="PS51275">
    <property type="entry name" value="PEPTIDASE_C26_GGH"/>
    <property type="match status" value="2"/>
</dbReference>
<feature type="domain" description="Glutamine amidotransferase" evidence="15">
    <location>
        <begin position="514"/>
        <end position="681"/>
    </location>
</feature>